<proteinExistence type="predicted"/>
<dbReference type="EMBL" id="CP111017">
    <property type="protein sequence ID" value="WAR08021.1"/>
    <property type="molecule type" value="Genomic_DNA"/>
</dbReference>
<feature type="compositionally biased region" description="Basic residues" evidence="1">
    <location>
        <begin position="58"/>
        <end position="72"/>
    </location>
</feature>
<evidence type="ECO:0000256" key="1">
    <source>
        <dbReference type="SAM" id="MobiDB-lite"/>
    </source>
</evidence>
<name>A0ABY7ELE1_MYAAR</name>
<sequence length="72" mass="8487">MSQESPREGLDMMAPINQPTNIVDLPNPQVPVAPVEWSSLEREQDQESIMEKHQRNGNSRKKQQQRMRFQRK</sequence>
<dbReference type="Proteomes" id="UP001164746">
    <property type="component" value="Chromosome 6"/>
</dbReference>
<accession>A0ABY7ELE1</accession>
<organism evidence="2 3">
    <name type="scientific">Mya arenaria</name>
    <name type="common">Soft-shell clam</name>
    <dbReference type="NCBI Taxonomy" id="6604"/>
    <lineage>
        <taxon>Eukaryota</taxon>
        <taxon>Metazoa</taxon>
        <taxon>Spiralia</taxon>
        <taxon>Lophotrochozoa</taxon>
        <taxon>Mollusca</taxon>
        <taxon>Bivalvia</taxon>
        <taxon>Autobranchia</taxon>
        <taxon>Heteroconchia</taxon>
        <taxon>Euheterodonta</taxon>
        <taxon>Imparidentia</taxon>
        <taxon>Neoheterodontei</taxon>
        <taxon>Myida</taxon>
        <taxon>Myoidea</taxon>
        <taxon>Myidae</taxon>
        <taxon>Mya</taxon>
    </lineage>
</organism>
<feature type="compositionally biased region" description="Basic and acidic residues" evidence="1">
    <location>
        <begin position="1"/>
        <end position="10"/>
    </location>
</feature>
<evidence type="ECO:0000313" key="3">
    <source>
        <dbReference type="Proteomes" id="UP001164746"/>
    </source>
</evidence>
<keyword evidence="3" id="KW-1185">Reference proteome</keyword>
<protein>
    <submittedName>
        <fullName evidence="2">Uncharacterized protein</fullName>
    </submittedName>
</protein>
<gene>
    <name evidence="2" type="ORF">MAR_017979</name>
</gene>
<feature type="non-terminal residue" evidence="2">
    <location>
        <position position="1"/>
    </location>
</feature>
<feature type="region of interest" description="Disordered" evidence="1">
    <location>
        <begin position="1"/>
        <end position="72"/>
    </location>
</feature>
<evidence type="ECO:0000313" key="2">
    <source>
        <dbReference type="EMBL" id="WAR08021.1"/>
    </source>
</evidence>
<feature type="compositionally biased region" description="Basic and acidic residues" evidence="1">
    <location>
        <begin position="39"/>
        <end position="54"/>
    </location>
</feature>
<reference evidence="2" key="1">
    <citation type="submission" date="2022-11" db="EMBL/GenBank/DDBJ databases">
        <title>Centuries of genome instability and evolution in soft-shell clam transmissible cancer (bioRxiv).</title>
        <authorList>
            <person name="Hart S.F.M."/>
            <person name="Yonemitsu M.A."/>
            <person name="Giersch R.M."/>
            <person name="Beal B.F."/>
            <person name="Arriagada G."/>
            <person name="Davis B.W."/>
            <person name="Ostrander E.A."/>
            <person name="Goff S.P."/>
            <person name="Metzger M.J."/>
        </authorList>
    </citation>
    <scope>NUCLEOTIDE SEQUENCE</scope>
    <source>
        <strain evidence="2">MELC-2E11</strain>
        <tissue evidence="2">Siphon/mantle</tissue>
    </source>
</reference>